<name>A0ABR4L4L1_9EURO</name>
<feature type="compositionally biased region" description="Polar residues" evidence="1">
    <location>
        <begin position="226"/>
        <end position="240"/>
    </location>
</feature>
<dbReference type="GeneID" id="98154060"/>
<comment type="caution">
    <text evidence="2">The sequence shown here is derived from an EMBL/GenBank/DDBJ whole genome shotgun (WGS) entry which is preliminary data.</text>
</comment>
<protein>
    <submittedName>
        <fullName evidence="2">Uncharacterized protein</fullName>
    </submittedName>
</protein>
<accession>A0ABR4L4L1</accession>
<feature type="compositionally biased region" description="Polar residues" evidence="1">
    <location>
        <begin position="166"/>
        <end position="184"/>
    </location>
</feature>
<proteinExistence type="predicted"/>
<dbReference type="RefSeq" id="XP_070903586.1">
    <property type="nucleotide sequence ID" value="XM_071038896.1"/>
</dbReference>
<gene>
    <name evidence="2" type="ORF">BJX68DRAFT_228642</name>
</gene>
<organism evidence="2 3">
    <name type="scientific">Aspergillus pseudodeflectus</name>
    <dbReference type="NCBI Taxonomy" id="176178"/>
    <lineage>
        <taxon>Eukaryota</taxon>
        <taxon>Fungi</taxon>
        <taxon>Dikarya</taxon>
        <taxon>Ascomycota</taxon>
        <taxon>Pezizomycotina</taxon>
        <taxon>Eurotiomycetes</taxon>
        <taxon>Eurotiomycetidae</taxon>
        <taxon>Eurotiales</taxon>
        <taxon>Aspergillaceae</taxon>
        <taxon>Aspergillus</taxon>
        <taxon>Aspergillus subgen. Nidulantes</taxon>
    </lineage>
</organism>
<dbReference type="Proteomes" id="UP001610444">
    <property type="component" value="Unassembled WGS sequence"/>
</dbReference>
<keyword evidence="3" id="KW-1185">Reference proteome</keyword>
<feature type="region of interest" description="Disordered" evidence="1">
    <location>
        <begin position="159"/>
        <end position="275"/>
    </location>
</feature>
<evidence type="ECO:0000313" key="2">
    <source>
        <dbReference type="EMBL" id="KAL2858417.1"/>
    </source>
</evidence>
<feature type="region of interest" description="Disordered" evidence="1">
    <location>
        <begin position="52"/>
        <end position="87"/>
    </location>
</feature>
<feature type="compositionally biased region" description="Acidic residues" evidence="1">
    <location>
        <begin position="194"/>
        <end position="209"/>
    </location>
</feature>
<dbReference type="EMBL" id="JBFXLR010000005">
    <property type="protein sequence ID" value="KAL2858417.1"/>
    <property type="molecule type" value="Genomic_DNA"/>
</dbReference>
<evidence type="ECO:0000313" key="3">
    <source>
        <dbReference type="Proteomes" id="UP001610444"/>
    </source>
</evidence>
<feature type="compositionally biased region" description="Basic and acidic residues" evidence="1">
    <location>
        <begin position="58"/>
        <end position="74"/>
    </location>
</feature>
<evidence type="ECO:0000256" key="1">
    <source>
        <dbReference type="SAM" id="MobiDB-lite"/>
    </source>
</evidence>
<sequence length="275" mass="31046">MVLYRSIFDSIIVSLLLKYPLFPRLFVFNSSQNHILAHMAPFRNFLGRKPAAPNSGEVDSRPDLNNRFSEDSHRSTPLSIRKSHETEPPEYKLSVVDCNGDYLPPSPPERESVWRKYPGMSRSSSNHRNLVDENEPFSISRESFDSYRRSFDISARSPIIYPDTMPSRTSLDSRFSRLTSSSGQRFEKHPQPETMEEDHFEDVGLDDGDDAKPKKKGLFSRFGDFTNDSQASGSSKTSSLGFHLPGRKRAQAPPVSEMGAMKTPAPPEVSEVREG</sequence>
<reference evidence="2 3" key="1">
    <citation type="submission" date="2024-07" db="EMBL/GenBank/DDBJ databases">
        <title>Section-level genome sequencing and comparative genomics of Aspergillus sections Usti and Cavernicolus.</title>
        <authorList>
            <consortium name="Lawrence Berkeley National Laboratory"/>
            <person name="Nybo J.L."/>
            <person name="Vesth T.C."/>
            <person name="Theobald S."/>
            <person name="Frisvad J.C."/>
            <person name="Larsen T.O."/>
            <person name="Kjaerboelling I."/>
            <person name="Rothschild-Mancinelli K."/>
            <person name="Lyhne E.K."/>
            <person name="Kogle M.E."/>
            <person name="Barry K."/>
            <person name="Clum A."/>
            <person name="Na H."/>
            <person name="Ledsgaard L."/>
            <person name="Lin J."/>
            <person name="Lipzen A."/>
            <person name="Kuo A."/>
            <person name="Riley R."/>
            <person name="Mondo S."/>
            <person name="LaButti K."/>
            <person name="Haridas S."/>
            <person name="Pangalinan J."/>
            <person name="Salamov A.A."/>
            <person name="Simmons B.A."/>
            <person name="Magnuson J.K."/>
            <person name="Chen J."/>
            <person name="Drula E."/>
            <person name="Henrissat B."/>
            <person name="Wiebenga A."/>
            <person name="Lubbers R.J."/>
            <person name="Gomes A.C."/>
            <person name="Macurrencykelacurrency M.R."/>
            <person name="Stajich J."/>
            <person name="Grigoriev I.V."/>
            <person name="Mortensen U.H."/>
            <person name="De vries R.P."/>
            <person name="Baker S.E."/>
            <person name="Andersen M.R."/>
        </authorList>
    </citation>
    <scope>NUCLEOTIDE SEQUENCE [LARGE SCALE GENOMIC DNA]</scope>
    <source>
        <strain evidence="2 3">CBS 756.74</strain>
    </source>
</reference>